<feature type="domain" description="Lipid/polyisoprenoid-binding YceI-like" evidence="2">
    <location>
        <begin position="29"/>
        <end position="198"/>
    </location>
</feature>
<dbReference type="SMART" id="SM00867">
    <property type="entry name" value="YceI"/>
    <property type="match status" value="1"/>
</dbReference>
<evidence type="ECO:0000259" key="2">
    <source>
        <dbReference type="SMART" id="SM00867"/>
    </source>
</evidence>
<comment type="caution">
    <text evidence="3">The sequence shown here is derived from an EMBL/GenBank/DDBJ whole genome shotgun (WGS) entry which is preliminary data.</text>
</comment>
<evidence type="ECO:0000256" key="1">
    <source>
        <dbReference type="ARBA" id="ARBA00008812"/>
    </source>
</evidence>
<dbReference type="SUPFAM" id="SSF101874">
    <property type="entry name" value="YceI-like"/>
    <property type="match status" value="1"/>
</dbReference>
<dbReference type="PANTHER" id="PTHR34406">
    <property type="entry name" value="PROTEIN YCEI"/>
    <property type="match status" value="1"/>
</dbReference>
<sequence length="201" mass="21688">MGLFSRKSDTATITATAPTAQDLSHLTGAYTIDPAHSEIGFAVRHAMVTTVRGQFSEYEGKLHLDGSDPSRSTAEVVIKVASIDTGQEQRDGHLRTGDFFEAETYPEITFRSTSARQLDAETYQLTGDLTIKGTSKPVSIDLTFNGSAKDPYGTQRVGFEGTTTINRTDWGLNYNAALETGGVLIGEKVKLTFDISAIKSA</sequence>
<protein>
    <submittedName>
        <fullName evidence="3">YceI family protein</fullName>
    </submittedName>
</protein>
<keyword evidence="4" id="KW-1185">Reference proteome</keyword>
<dbReference type="PANTHER" id="PTHR34406:SF1">
    <property type="entry name" value="PROTEIN YCEI"/>
    <property type="match status" value="1"/>
</dbReference>
<dbReference type="RefSeq" id="WP_255925346.1">
    <property type="nucleotide sequence ID" value="NZ_JANFNH010000002.1"/>
</dbReference>
<reference evidence="3 4" key="1">
    <citation type="submission" date="2022-06" db="EMBL/GenBank/DDBJ databases">
        <title>Draft genome sequence of type strain Streptomyces rubrisoli DSM 42083.</title>
        <authorList>
            <person name="Duangmal K."/>
            <person name="Klaysubun C."/>
        </authorList>
    </citation>
    <scope>NUCLEOTIDE SEQUENCE [LARGE SCALE GENOMIC DNA]</scope>
    <source>
        <strain evidence="3 4">DSM 42083</strain>
    </source>
</reference>
<proteinExistence type="inferred from homology"/>
<evidence type="ECO:0000313" key="3">
    <source>
        <dbReference type="EMBL" id="MCQ4041381.1"/>
    </source>
</evidence>
<accession>A0ABT1P7N1</accession>
<name>A0ABT1P7N1_9ACTN</name>
<dbReference type="EMBL" id="JANFNH010000002">
    <property type="protein sequence ID" value="MCQ4041381.1"/>
    <property type="molecule type" value="Genomic_DNA"/>
</dbReference>
<comment type="similarity">
    <text evidence="1">Belongs to the UPF0312 family.</text>
</comment>
<dbReference type="Gene3D" id="2.40.128.110">
    <property type="entry name" value="Lipid/polyisoprenoid-binding, YceI-like"/>
    <property type="match status" value="1"/>
</dbReference>
<organism evidence="3 4">
    <name type="scientific">Streptantibioticus rubrisoli</name>
    <dbReference type="NCBI Taxonomy" id="1387313"/>
    <lineage>
        <taxon>Bacteria</taxon>
        <taxon>Bacillati</taxon>
        <taxon>Actinomycetota</taxon>
        <taxon>Actinomycetes</taxon>
        <taxon>Kitasatosporales</taxon>
        <taxon>Streptomycetaceae</taxon>
        <taxon>Streptantibioticus</taxon>
    </lineage>
</organism>
<gene>
    <name evidence="3" type="ORF">NON19_04890</name>
</gene>
<dbReference type="Proteomes" id="UP001206206">
    <property type="component" value="Unassembled WGS sequence"/>
</dbReference>
<dbReference type="InterPro" id="IPR036761">
    <property type="entry name" value="TTHA0802/YceI-like_sf"/>
</dbReference>
<evidence type="ECO:0000313" key="4">
    <source>
        <dbReference type="Proteomes" id="UP001206206"/>
    </source>
</evidence>
<dbReference type="Pfam" id="PF04264">
    <property type="entry name" value="YceI"/>
    <property type="match status" value="1"/>
</dbReference>
<dbReference type="InterPro" id="IPR007372">
    <property type="entry name" value="Lipid/polyisoprenoid-bd_YceI"/>
</dbReference>